<dbReference type="GO" id="GO:0003677">
    <property type="term" value="F:DNA binding"/>
    <property type="evidence" value="ECO:0007669"/>
    <property type="project" value="UniProtKB-KW"/>
</dbReference>
<comment type="caution">
    <text evidence="4">The sequence shown here is derived from an EMBL/GenBank/DDBJ whole genome shotgun (WGS) entry which is preliminary data.</text>
</comment>
<proteinExistence type="inferred from homology"/>
<dbReference type="InterPro" id="IPR007394">
    <property type="entry name" value="UPF0122"/>
</dbReference>
<accession>A0A9D2JYM3</accession>
<evidence type="ECO:0000256" key="2">
    <source>
        <dbReference type="ARBA" id="ARBA00024764"/>
    </source>
</evidence>
<keyword evidence="4" id="KW-0238">DNA-binding</keyword>
<evidence type="ECO:0000256" key="3">
    <source>
        <dbReference type="SAM" id="Coils"/>
    </source>
</evidence>
<dbReference type="Gene3D" id="1.10.10.10">
    <property type="entry name" value="Winged helix-like DNA-binding domain superfamily/Winged helix DNA-binding domain"/>
    <property type="match status" value="1"/>
</dbReference>
<dbReference type="EMBL" id="DXBB01000017">
    <property type="protein sequence ID" value="HIZ72126.1"/>
    <property type="molecule type" value="Genomic_DNA"/>
</dbReference>
<dbReference type="Proteomes" id="UP000824102">
    <property type="component" value="Unassembled WGS sequence"/>
</dbReference>
<dbReference type="InterPro" id="IPR013324">
    <property type="entry name" value="RNA_pol_sigma_r3/r4-like"/>
</dbReference>
<dbReference type="AlphaFoldDB" id="A0A9D2JYM3"/>
<feature type="coiled-coil region" evidence="3">
    <location>
        <begin position="45"/>
        <end position="79"/>
    </location>
</feature>
<dbReference type="Pfam" id="PF04297">
    <property type="entry name" value="UPF0122"/>
    <property type="match status" value="1"/>
</dbReference>
<dbReference type="SUPFAM" id="SSF88659">
    <property type="entry name" value="Sigma3 and sigma4 domains of RNA polymerase sigma factors"/>
    <property type="match status" value="1"/>
</dbReference>
<dbReference type="InterPro" id="IPR054831">
    <property type="entry name" value="UPF0122_fam_protein"/>
</dbReference>
<reference evidence="4" key="2">
    <citation type="submission" date="2021-04" db="EMBL/GenBank/DDBJ databases">
        <authorList>
            <person name="Gilroy R."/>
        </authorList>
    </citation>
    <scope>NUCLEOTIDE SEQUENCE</scope>
    <source>
        <strain evidence="4">ChiW7-2402</strain>
    </source>
</reference>
<evidence type="ECO:0000313" key="5">
    <source>
        <dbReference type="Proteomes" id="UP000824102"/>
    </source>
</evidence>
<comment type="similarity">
    <text evidence="1">Belongs to the UPF0122 family.</text>
</comment>
<sequence>MDLNISRLIDVYGSLLTGHQREVASLYYNFDLSLAEIAEEKGCSRQSISDTLGKVRRQLEEYEEKLHLLSLLSERAKEHEALEAFADTLPREQAAALLSILSGGASHSDR</sequence>
<organism evidence="4 5">
    <name type="scientific">Candidatus Gallimonas intestinavium</name>
    <dbReference type="NCBI Taxonomy" id="2838603"/>
    <lineage>
        <taxon>Bacteria</taxon>
        <taxon>Bacillati</taxon>
        <taxon>Bacillota</taxon>
        <taxon>Clostridia</taxon>
        <taxon>Candidatus Gallimonas</taxon>
    </lineage>
</organism>
<gene>
    <name evidence="4" type="ORF">H9964_00935</name>
</gene>
<dbReference type="PANTHER" id="PTHR40083:SF1">
    <property type="entry name" value="UPF0122 PROTEIN YLXM"/>
    <property type="match status" value="1"/>
</dbReference>
<name>A0A9D2JYM3_9FIRM</name>
<dbReference type="InterPro" id="IPR036388">
    <property type="entry name" value="WH-like_DNA-bd_sf"/>
</dbReference>
<evidence type="ECO:0000313" key="4">
    <source>
        <dbReference type="EMBL" id="HIZ72126.1"/>
    </source>
</evidence>
<dbReference type="NCBIfam" id="NF045758">
    <property type="entry name" value="YlxM"/>
    <property type="match status" value="1"/>
</dbReference>
<reference evidence="4" key="1">
    <citation type="journal article" date="2021" name="PeerJ">
        <title>Extensive microbial diversity within the chicken gut microbiome revealed by metagenomics and culture.</title>
        <authorList>
            <person name="Gilroy R."/>
            <person name="Ravi A."/>
            <person name="Getino M."/>
            <person name="Pursley I."/>
            <person name="Horton D.L."/>
            <person name="Alikhan N.F."/>
            <person name="Baker D."/>
            <person name="Gharbi K."/>
            <person name="Hall N."/>
            <person name="Watson M."/>
            <person name="Adriaenssens E.M."/>
            <person name="Foster-Nyarko E."/>
            <person name="Jarju S."/>
            <person name="Secka A."/>
            <person name="Antonio M."/>
            <person name="Oren A."/>
            <person name="Chaudhuri R.R."/>
            <person name="La Ragione R."/>
            <person name="Hildebrand F."/>
            <person name="Pallen M.J."/>
        </authorList>
    </citation>
    <scope>NUCLEOTIDE SEQUENCE</scope>
    <source>
        <strain evidence="4">ChiW7-2402</strain>
    </source>
</reference>
<evidence type="ECO:0000256" key="1">
    <source>
        <dbReference type="ARBA" id="ARBA00008720"/>
    </source>
</evidence>
<keyword evidence="3" id="KW-0175">Coiled coil</keyword>
<comment type="function">
    <text evidence="2">Might take part in the signal recognition particle (SRP) pathway. This is inferred from the conservation of its genetic proximity to ftsY/ffh. May be a regulatory protein.</text>
</comment>
<dbReference type="PANTHER" id="PTHR40083">
    <property type="entry name" value="UPF0122 PROTEIN CBO2450/CLC_2298"/>
    <property type="match status" value="1"/>
</dbReference>
<protein>
    <submittedName>
        <fullName evidence="4">DNA-binding protein</fullName>
    </submittedName>
</protein>